<feature type="binding site" evidence="8">
    <location>
        <position position="354"/>
    </location>
    <ligand>
        <name>phosphoenolpyruvate</name>
        <dbReference type="ChEBI" id="CHEBI:58702"/>
    </ligand>
</feature>
<evidence type="ECO:0000256" key="1">
    <source>
        <dbReference type="ARBA" id="ARBA00004811"/>
    </source>
</evidence>
<gene>
    <name evidence="8 11" type="primary">aroA</name>
    <name evidence="10" type="ordered locus">Selsp_1248</name>
    <name evidence="11" type="ORF">SELSPUOL_00983</name>
</gene>
<dbReference type="NCBIfam" id="TIGR01356">
    <property type="entry name" value="aroA"/>
    <property type="match status" value="1"/>
</dbReference>
<feature type="binding site" evidence="8">
    <location>
        <position position="350"/>
    </location>
    <ligand>
        <name>3-phosphoshikimate</name>
        <dbReference type="ChEBI" id="CHEBI:145989"/>
    </ligand>
</feature>
<evidence type="ECO:0000313" key="11">
    <source>
        <dbReference type="EMBL" id="EEX77706.1"/>
    </source>
</evidence>
<evidence type="ECO:0000313" key="12">
    <source>
        <dbReference type="Proteomes" id="UP000003505"/>
    </source>
</evidence>
<evidence type="ECO:0000259" key="9">
    <source>
        <dbReference type="Pfam" id="PF00275"/>
    </source>
</evidence>
<evidence type="ECO:0000256" key="3">
    <source>
        <dbReference type="ARBA" id="ARBA00022490"/>
    </source>
</evidence>
<dbReference type="Pfam" id="PF00275">
    <property type="entry name" value="EPSP_synthase"/>
    <property type="match status" value="1"/>
</dbReference>
<evidence type="ECO:0000256" key="8">
    <source>
        <dbReference type="HAMAP-Rule" id="MF_00210"/>
    </source>
</evidence>
<evidence type="ECO:0000256" key="7">
    <source>
        <dbReference type="ARBA" id="ARBA00044633"/>
    </source>
</evidence>
<feature type="binding site" evidence="8">
    <location>
        <position position="176"/>
    </location>
    <ligand>
        <name>3-phosphoshikimate</name>
        <dbReference type="ChEBI" id="CHEBI:145989"/>
    </ligand>
</feature>
<proteinExistence type="inferred from homology"/>
<feature type="binding site" evidence="8">
    <location>
        <position position="127"/>
    </location>
    <ligand>
        <name>phosphoenolpyruvate</name>
        <dbReference type="ChEBI" id="CHEBI:58702"/>
    </ligand>
</feature>
<comment type="pathway">
    <text evidence="1 8">Metabolic intermediate biosynthesis; chorismate biosynthesis; chorismate from D-erythrose 4-phosphate and phosphoenolpyruvate: step 6/7.</text>
</comment>
<dbReference type="FunFam" id="3.65.10.10:FF:000005">
    <property type="entry name" value="3-phosphoshikimate 1-carboxyvinyltransferase"/>
    <property type="match status" value="1"/>
</dbReference>
<dbReference type="Proteomes" id="UP000011124">
    <property type="component" value="Chromosome"/>
</dbReference>
<feature type="active site" description="Proton acceptor" evidence="8">
    <location>
        <position position="323"/>
    </location>
</feature>
<organism evidence="11 12">
    <name type="scientific">Selenomonas sputigena (strain ATCC 35185 / DSM 20758 / CCUG 44933 / VPI D19B-28)</name>
    <dbReference type="NCBI Taxonomy" id="546271"/>
    <lineage>
        <taxon>Bacteria</taxon>
        <taxon>Bacillati</taxon>
        <taxon>Bacillota</taxon>
        <taxon>Negativicutes</taxon>
        <taxon>Selenomonadales</taxon>
        <taxon>Selenomonadaceae</taxon>
        <taxon>Selenomonas</taxon>
    </lineage>
</organism>
<comment type="subcellular location">
    <subcellularLocation>
        <location evidence="8">Cytoplasm</location>
    </subcellularLocation>
</comment>
<dbReference type="AlphaFoldDB" id="C9LUH5"/>
<comment type="caution">
    <text evidence="8">Lacks conserved residue(s) required for the propagation of feature annotation.</text>
</comment>
<keyword evidence="5 8" id="KW-0808">Transferase</keyword>
<dbReference type="InterPro" id="IPR001986">
    <property type="entry name" value="Enolpyruvate_Tfrase_dom"/>
</dbReference>
<keyword evidence="4 8" id="KW-0028">Amino-acid biosynthesis</keyword>
<reference evidence="10 13" key="2">
    <citation type="submission" date="2011-04" db="EMBL/GenBank/DDBJ databases">
        <title>The complete genome of Selenomonas sputigena DSM 20758.</title>
        <authorList>
            <consortium name="US DOE Joint Genome Institute (JGI-PGF)"/>
            <person name="Lucas S."/>
            <person name="Copeland A."/>
            <person name="Lapidus A."/>
            <person name="Bruce D."/>
            <person name="Goodwin L."/>
            <person name="Pitluck S."/>
            <person name="Peters L."/>
            <person name="Kyrpides N."/>
            <person name="Mavromatis K."/>
            <person name="Ivanova N."/>
            <person name="Ovchinnikova G."/>
            <person name="Teshima H."/>
            <person name="Detter J.C."/>
            <person name="Tapia R."/>
            <person name="Han C."/>
            <person name="Land M."/>
            <person name="Hauser L."/>
            <person name="Markowitz V."/>
            <person name="Cheng J.-F."/>
            <person name="Hugenholtz P."/>
            <person name="Woyke T."/>
            <person name="Wu D."/>
            <person name="Gronow S."/>
            <person name="Wellnitz S."/>
            <person name="Schneider S."/>
            <person name="Klenk H.-P."/>
            <person name="Eisen J.A."/>
        </authorList>
    </citation>
    <scope>NUCLEOTIDE SEQUENCE [LARGE SCALE GENOMIC DNA]</scope>
    <source>
        <strain evidence="10">ATCC 35185</strain>
        <strain evidence="13">ATCC 35185 / DSM 20758 / VPI D19B-28</strain>
    </source>
</reference>
<feature type="domain" description="Enolpyruvate transferase" evidence="9">
    <location>
        <begin position="15"/>
        <end position="431"/>
    </location>
</feature>
<dbReference type="EMBL" id="ACKP02000015">
    <property type="protein sequence ID" value="EEX77706.1"/>
    <property type="molecule type" value="Genomic_DNA"/>
</dbReference>
<dbReference type="CDD" id="cd01556">
    <property type="entry name" value="EPSP_synthase"/>
    <property type="match status" value="1"/>
</dbReference>
<dbReference type="GO" id="GO:0008652">
    <property type="term" value="P:amino acid biosynthetic process"/>
    <property type="evidence" value="ECO:0007669"/>
    <property type="project" value="UniProtKB-KW"/>
</dbReference>
<evidence type="ECO:0000313" key="13">
    <source>
        <dbReference type="Proteomes" id="UP000011124"/>
    </source>
</evidence>
<accession>C9LUH5</accession>
<dbReference type="EC" id="2.5.1.19" evidence="8"/>
<comment type="subunit">
    <text evidence="8">Monomer.</text>
</comment>
<evidence type="ECO:0000256" key="2">
    <source>
        <dbReference type="ARBA" id="ARBA00009948"/>
    </source>
</evidence>
<dbReference type="GO" id="GO:0009073">
    <property type="term" value="P:aromatic amino acid family biosynthetic process"/>
    <property type="evidence" value="ECO:0007669"/>
    <property type="project" value="UniProtKB-KW"/>
</dbReference>
<dbReference type="GO" id="GO:0003866">
    <property type="term" value="F:3-phosphoshikimate 1-carboxyvinyltransferase activity"/>
    <property type="evidence" value="ECO:0007669"/>
    <property type="project" value="UniProtKB-UniRule"/>
</dbReference>
<dbReference type="InterPro" id="IPR023193">
    <property type="entry name" value="EPSP_synthase_CS"/>
</dbReference>
<dbReference type="STRING" id="546271.Selsp_1248"/>
<evidence type="ECO:0000313" key="10">
    <source>
        <dbReference type="EMBL" id="AEC00207.1"/>
    </source>
</evidence>
<dbReference type="UniPathway" id="UPA00053">
    <property type="reaction ID" value="UER00089"/>
</dbReference>
<dbReference type="InterPro" id="IPR013792">
    <property type="entry name" value="RNA3'P_cycl/enolpyr_Trfase_a/b"/>
</dbReference>
<dbReference type="SUPFAM" id="SSF55205">
    <property type="entry name" value="EPT/RTPC-like"/>
    <property type="match status" value="1"/>
</dbReference>
<dbReference type="eggNOG" id="COG0128">
    <property type="taxonomic scope" value="Bacteria"/>
</dbReference>
<dbReference type="Proteomes" id="UP000003505">
    <property type="component" value="Unassembled WGS sequence"/>
</dbReference>
<feature type="binding site" evidence="8">
    <location>
        <position position="323"/>
    </location>
    <ligand>
        <name>3-phosphoshikimate</name>
        <dbReference type="ChEBI" id="CHEBI:145989"/>
    </ligand>
</feature>
<comment type="function">
    <text evidence="8">Catalyzes the transfer of the enolpyruvyl moiety of phosphoenolpyruvate (PEP) to the 5-hydroxyl of shikimate-3-phosphate (S3P) to produce enolpyruvyl shikimate-3-phosphate and inorganic phosphate.</text>
</comment>
<dbReference type="InterPro" id="IPR036968">
    <property type="entry name" value="Enolpyruvate_Tfrase_sf"/>
</dbReference>
<feature type="binding site" evidence="8">
    <location>
        <position position="26"/>
    </location>
    <ligand>
        <name>phosphoenolpyruvate</name>
        <dbReference type="ChEBI" id="CHEBI:58702"/>
    </ligand>
</feature>
<name>C9LUH5_SELS3</name>
<dbReference type="HAMAP" id="MF_00210">
    <property type="entry name" value="EPSP_synth"/>
    <property type="match status" value="1"/>
</dbReference>
<evidence type="ECO:0000256" key="5">
    <source>
        <dbReference type="ARBA" id="ARBA00022679"/>
    </source>
</evidence>
<feature type="binding site" evidence="8">
    <location>
        <position position="397"/>
    </location>
    <ligand>
        <name>phosphoenolpyruvate</name>
        <dbReference type="ChEBI" id="CHEBI:58702"/>
    </ligand>
</feature>
<dbReference type="HOGENOM" id="CLU_024321_0_1_9"/>
<dbReference type="KEGG" id="ssg:Selsp_1248"/>
<evidence type="ECO:0000256" key="4">
    <source>
        <dbReference type="ARBA" id="ARBA00022605"/>
    </source>
</evidence>
<feature type="binding site" evidence="8">
    <location>
        <position position="27"/>
    </location>
    <ligand>
        <name>3-phosphoshikimate</name>
        <dbReference type="ChEBI" id="CHEBI:145989"/>
    </ligand>
</feature>
<sequence length="436" mass="45810">MYMAEGKEIRPAKRGLTGKIRVPGDKSVSHRSVMFSAIAKGQVHVRNFLEAADCLSTAACMRALGAGVERQADGSLLVTGVGLHGLKEPQGVLDAGNSGTTLRLLLGILAAQPFFSALTGDASLSRRPMGRVVEPLTRMGAAIRGRGSDRFLPLAVLPHEGSLRAMDYESPVASAQVKSAVLLAGLYAERATCLTEPALSRDHTERMLSAFGARIEREGTKVTIEPADELFAPEEICVPGDISSAAYWLVAASLIEGSDIILQDVGVNPTRTGILDVLSDMGANITICSERESGGEALADIRVRSAALRGASFGGEIIPRLIDEIPILAVAALFADGDTVISGAAELRVKETDRLAAVTAELNRFAPGAVEAKEDGMVIHGGRTLSPASCRTYDDHRMAMSLAVAGAVGEGVTLDAPSCVNISYPSFYQTLDGLVQ</sequence>
<dbReference type="OrthoDB" id="9809920at2"/>
<dbReference type="PROSITE" id="PS00104">
    <property type="entry name" value="EPSP_SYNTHASE_1"/>
    <property type="match status" value="1"/>
</dbReference>
<dbReference type="PANTHER" id="PTHR21090:SF5">
    <property type="entry name" value="PENTAFUNCTIONAL AROM POLYPEPTIDE"/>
    <property type="match status" value="1"/>
</dbReference>
<feature type="binding site" evidence="8">
    <location>
        <position position="26"/>
    </location>
    <ligand>
        <name>3-phosphoshikimate</name>
        <dbReference type="ChEBI" id="CHEBI:145989"/>
    </ligand>
</feature>
<feature type="binding site" evidence="8">
    <location>
        <position position="99"/>
    </location>
    <ligand>
        <name>phosphoenolpyruvate</name>
        <dbReference type="ChEBI" id="CHEBI:58702"/>
    </ligand>
</feature>
<comment type="catalytic activity">
    <reaction evidence="7">
        <text>3-phosphoshikimate + phosphoenolpyruvate = 5-O-(1-carboxyvinyl)-3-phosphoshikimate + phosphate</text>
        <dbReference type="Rhea" id="RHEA:21256"/>
        <dbReference type="ChEBI" id="CHEBI:43474"/>
        <dbReference type="ChEBI" id="CHEBI:57701"/>
        <dbReference type="ChEBI" id="CHEBI:58702"/>
        <dbReference type="ChEBI" id="CHEBI:145989"/>
        <dbReference type="EC" id="2.5.1.19"/>
    </reaction>
    <physiologicalReaction direction="left-to-right" evidence="7">
        <dbReference type="Rhea" id="RHEA:21257"/>
    </physiologicalReaction>
</comment>
<keyword evidence="3 8" id="KW-0963">Cytoplasm</keyword>
<dbReference type="PANTHER" id="PTHR21090">
    <property type="entry name" value="AROM/DEHYDROQUINATE SYNTHASE"/>
    <property type="match status" value="1"/>
</dbReference>
<dbReference type="EMBL" id="CP002637">
    <property type="protein sequence ID" value="AEC00207.1"/>
    <property type="molecule type" value="Genomic_DNA"/>
</dbReference>
<keyword evidence="13" id="KW-1185">Reference proteome</keyword>
<feature type="binding site" evidence="8">
    <location>
        <position position="176"/>
    </location>
    <ligand>
        <name>phosphoenolpyruvate</name>
        <dbReference type="ChEBI" id="CHEBI:58702"/>
    </ligand>
</feature>
<dbReference type="Gene3D" id="3.65.10.10">
    <property type="entry name" value="Enolpyruvate transferase domain"/>
    <property type="match status" value="2"/>
</dbReference>
<dbReference type="InterPro" id="IPR006264">
    <property type="entry name" value="EPSP_synthase"/>
</dbReference>
<dbReference type="GO" id="GO:0005737">
    <property type="term" value="C:cytoplasm"/>
    <property type="evidence" value="ECO:0007669"/>
    <property type="project" value="UniProtKB-SubCell"/>
</dbReference>
<comment type="similarity">
    <text evidence="2 8">Belongs to the EPSP synthase family.</text>
</comment>
<reference evidence="11 12" key="1">
    <citation type="submission" date="2009-09" db="EMBL/GenBank/DDBJ databases">
        <authorList>
            <person name="Weinstock G."/>
            <person name="Sodergren E."/>
            <person name="Clifton S."/>
            <person name="Fulton L."/>
            <person name="Fulton B."/>
            <person name="Courtney L."/>
            <person name="Fronick C."/>
            <person name="Harrison M."/>
            <person name="Strong C."/>
            <person name="Farmer C."/>
            <person name="Delahaunty K."/>
            <person name="Markovic C."/>
            <person name="Hall O."/>
            <person name="Minx P."/>
            <person name="Tomlinson C."/>
            <person name="Mitreva M."/>
            <person name="Nelson J."/>
            <person name="Hou S."/>
            <person name="Wollam A."/>
            <person name="Pepin K.H."/>
            <person name="Johnson M."/>
            <person name="Bhonagiri V."/>
            <person name="Nash W.E."/>
            <person name="Warren W."/>
            <person name="Chinwalla A."/>
            <person name="Mardis E.R."/>
            <person name="Wilson R.K."/>
        </authorList>
    </citation>
    <scope>NUCLEOTIDE SEQUENCE [LARGE SCALE GENOMIC DNA]</scope>
    <source>
        <strain evidence="11">ATCC 35185</strain>
        <strain evidence="12">ATCC 35185 / DSM 20758 / VPI D19B-28</strain>
    </source>
</reference>
<evidence type="ECO:0000256" key="6">
    <source>
        <dbReference type="ARBA" id="ARBA00023141"/>
    </source>
</evidence>
<dbReference type="GO" id="GO:0009423">
    <property type="term" value="P:chorismate biosynthetic process"/>
    <property type="evidence" value="ECO:0007669"/>
    <property type="project" value="UniProtKB-UniRule"/>
</dbReference>
<dbReference type="PIRSF" id="PIRSF000505">
    <property type="entry name" value="EPSPS"/>
    <property type="match status" value="1"/>
</dbReference>
<feature type="binding site" evidence="8">
    <location>
        <position position="174"/>
    </location>
    <ligand>
        <name>3-phosphoshikimate</name>
        <dbReference type="ChEBI" id="CHEBI:145989"/>
    </ligand>
</feature>
<keyword evidence="6 8" id="KW-0057">Aromatic amino acid biosynthesis</keyword>
<feature type="binding site" evidence="8">
    <location>
        <position position="31"/>
    </location>
    <ligand>
        <name>3-phosphoshikimate</name>
        <dbReference type="ChEBI" id="CHEBI:145989"/>
    </ligand>
</feature>
<protein>
    <recommendedName>
        <fullName evidence="8">3-phosphoshikimate 1-carboxyvinyltransferase</fullName>
        <ecNumber evidence="8">2.5.1.19</ecNumber>
    </recommendedName>
    <alternativeName>
        <fullName evidence="8">5-enolpyruvylshikimate-3-phosphate synthase</fullName>
        <shortName evidence="8">EPSP synthase</shortName>
        <shortName evidence="8">EPSPS</shortName>
    </alternativeName>
</protein>